<comment type="caution">
    <text evidence="1">The sequence shown here is derived from an EMBL/GenBank/DDBJ whole genome shotgun (WGS) entry which is preliminary data.</text>
</comment>
<evidence type="ECO:0000313" key="2">
    <source>
        <dbReference type="Proteomes" id="UP000661649"/>
    </source>
</evidence>
<keyword evidence="2" id="KW-1185">Reference proteome</keyword>
<dbReference type="EMBL" id="JACRTP010000004">
    <property type="protein sequence ID" value="MBC8629174.1"/>
    <property type="molecule type" value="Genomic_DNA"/>
</dbReference>
<name>A0ABR7PCN7_9FIRM</name>
<dbReference type="Pfam" id="PF08011">
    <property type="entry name" value="PDDEXK_9"/>
    <property type="match status" value="1"/>
</dbReference>
<dbReference type="InterPro" id="IPR012547">
    <property type="entry name" value="PDDEXK_9"/>
</dbReference>
<accession>A0ABR7PCN7</accession>
<proteinExistence type="predicted"/>
<organism evidence="1 2">
    <name type="scientific">Blautia stercoris</name>
    <dbReference type="NCBI Taxonomy" id="871664"/>
    <lineage>
        <taxon>Bacteria</taxon>
        <taxon>Bacillati</taxon>
        <taxon>Bacillota</taxon>
        <taxon>Clostridia</taxon>
        <taxon>Lachnospirales</taxon>
        <taxon>Lachnospiraceae</taxon>
        <taxon>Blautia</taxon>
    </lineage>
</organism>
<dbReference type="Proteomes" id="UP000661649">
    <property type="component" value="Unassembled WGS sequence"/>
</dbReference>
<evidence type="ECO:0000313" key="1">
    <source>
        <dbReference type="EMBL" id="MBC8629174.1"/>
    </source>
</evidence>
<gene>
    <name evidence="1" type="ORF">H8712_11215</name>
</gene>
<sequence length="55" mass="6384">MGSENSVEKDCKEALKQIDEKRYTQMLEKEGIEQILKYGIAFQTKKCCVRRGELS</sequence>
<dbReference type="RefSeq" id="WP_117457001.1">
    <property type="nucleotide sequence ID" value="NZ_DAWEED010000001.1"/>
</dbReference>
<reference evidence="1 2" key="1">
    <citation type="submission" date="2020-08" db="EMBL/GenBank/DDBJ databases">
        <title>Genome public.</title>
        <authorList>
            <person name="Liu C."/>
            <person name="Sun Q."/>
        </authorList>
    </citation>
    <scope>NUCLEOTIDE SEQUENCE [LARGE SCALE GENOMIC DNA]</scope>
    <source>
        <strain evidence="1 2">3_YM_SP_D4_24.mj</strain>
    </source>
</reference>
<protein>
    <submittedName>
        <fullName evidence="1">PD-(D/E)XK nuclease domain-containing protein</fullName>
    </submittedName>
</protein>